<dbReference type="Proteomes" id="UP001604277">
    <property type="component" value="Unassembled WGS sequence"/>
</dbReference>
<accession>A0ABD1SMN1</accession>
<proteinExistence type="predicted"/>
<evidence type="ECO:0000313" key="2">
    <source>
        <dbReference type="Proteomes" id="UP001604277"/>
    </source>
</evidence>
<dbReference type="EMBL" id="JBFOLJ010000010">
    <property type="protein sequence ID" value="KAL2501980.1"/>
    <property type="molecule type" value="Genomic_DNA"/>
</dbReference>
<reference evidence="2" key="1">
    <citation type="submission" date="2024-07" db="EMBL/GenBank/DDBJ databases">
        <title>Two chromosome-level genome assemblies of Korean endemic species Abeliophyllum distichum and Forsythia ovata (Oleaceae).</title>
        <authorList>
            <person name="Jang H."/>
        </authorList>
    </citation>
    <scope>NUCLEOTIDE SEQUENCE [LARGE SCALE GENOMIC DNA]</scope>
</reference>
<name>A0ABD1SMN1_9LAMI</name>
<dbReference type="AlphaFoldDB" id="A0ABD1SMN1"/>
<keyword evidence="2" id="KW-1185">Reference proteome</keyword>
<sequence length="112" mass="12192">MAEGKGKANEIEPSFDIDDLIELLPDDAMGATNIGIEKEEVLGSSSNINILNQENKSVNLEKYQVAATQSDIMSPTIRNWNTMDSASGHNLVSSFTSEAMNQEIREEPGSSM</sequence>
<comment type="caution">
    <text evidence="1">The sequence shown here is derived from an EMBL/GenBank/DDBJ whole genome shotgun (WGS) entry which is preliminary data.</text>
</comment>
<protein>
    <submittedName>
        <fullName evidence="1">Uncharacterized protein</fullName>
    </submittedName>
</protein>
<organism evidence="1 2">
    <name type="scientific">Forsythia ovata</name>
    <dbReference type="NCBI Taxonomy" id="205694"/>
    <lineage>
        <taxon>Eukaryota</taxon>
        <taxon>Viridiplantae</taxon>
        <taxon>Streptophyta</taxon>
        <taxon>Embryophyta</taxon>
        <taxon>Tracheophyta</taxon>
        <taxon>Spermatophyta</taxon>
        <taxon>Magnoliopsida</taxon>
        <taxon>eudicotyledons</taxon>
        <taxon>Gunneridae</taxon>
        <taxon>Pentapetalae</taxon>
        <taxon>asterids</taxon>
        <taxon>lamiids</taxon>
        <taxon>Lamiales</taxon>
        <taxon>Oleaceae</taxon>
        <taxon>Forsythieae</taxon>
        <taxon>Forsythia</taxon>
    </lineage>
</organism>
<gene>
    <name evidence="1" type="ORF">Fot_35828</name>
</gene>
<evidence type="ECO:0000313" key="1">
    <source>
        <dbReference type="EMBL" id="KAL2501980.1"/>
    </source>
</evidence>